<keyword evidence="3" id="KW-1185">Reference proteome</keyword>
<dbReference type="Proteomes" id="UP000051757">
    <property type="component" value="Unassembled WGS sequence"/>
</dbReference>
<proteinExistence type="predicted"/>
<dbReference type="AlphaFoldDB" id="A0A0R0B327"/>
<keyword evidence="1" id="KW-0175">Coiled coil</keyword>
<sequence>MECQRKEEDYLEQRSAALDAELNKAAAGLPPPTVSTKAAARYLGVHFDTLGEWRRRTPPAGPPFVKGAGRAGGGANEHVRYPYTELVAWQASRVGRSVKERRLIDELDAAQQRVRELEIELALRQARDDASRLQKKLGRIATLATLDDIALVPHEWALVDGRVAGHVLVVSDQVLSGALERGDLWDATVEAALQAPWVNGETREPYHAAFAKVLQAAMRELCEAQAVQRANDLEARWAPGDAMGVPVRPFARDKEVS</sequence>
<evidence type="ECO:0000256" key="1">
    <source>
        <dbReference type="SAM" id="Coils"/>
    </source>
</evidence>
<gene>
    <name evidence="2" type="ORF">ARC23_08100</name>
</gene>
<evidence type="ECO:0000313" key="2">
    <source>
        <dbReference type="EMBL" id="KRG51664.1"/>
    </source>
</evidence>
<dbReference type="OrthoDB" id="6050302at2"/>
<evidence type="ECO:0000313" key="3">
    <source>
        <dbReference type="Proteomes" id="UP000051757"/>
    </source>
</evidence>
<protein>
    <recommendedName>
        <fullName evidence="4">Nucleotide-binding protein</fullName>
    </recommendedName>
</protein>
<dbReference type="EMBL" id="LLXV01000021">
    <property type="protein sequence ID" value="KRG51664.1"/>
    <property type="molecule type" value="Genomic_DNA"/>
</dbReference>
<comment type="caution">
    <text evidence="2">The sequence shown here is derived from an EMBL/GenBank/DDBJ whole genome shotgun (WGS) entry which is preliminary data.</text>
</comment>
<evidence type="ECO:0008006" key="4">
    <source>
        <dbReference type="Google" id="ProtNLM"/>
    </source>
</evidence>
<feature type="coiled-coil region" evidence="1">
    <location>
        <begin position="100"/>
        <end position="127"/>
    </location>
</feature>
<organism evidence="2 3">
    <name type="scientific">Stenotrophomonas beteli</name>
    <dbReference type="NCBI Taxonomy" id="3384461"/>
    <lineage>
        <taxon>Bacteria</taxon>
        <taxon>Pseudomonadati</taxon>
        <taxon>Pseudomonadota</taxon>
        <taxon>Gammaproteobacteria</taxon>
        <taxon>Lysobacterales</taxon>
        <taxon>Lysobacteraceae</taxon>
        <taxon>Stenotrophomonas</taxon>
        <taxon>Stenotrophomonas maltophilia group</taxon>
    </lineage>
</organism>
<reference evidence="2 3" key="1">
    <citation type="journal article" date="2016" name="Front. Microbiol.">
        <title>Genome Sequence of Type Strains of Genus Stenotrophomonas.</title>
        <authorList>
            <person name="Patil P.P."/>
            <person name="Midha S."/>
            <person name="Kumar S."/>
            <person name="Patil P.B."/>
        </authorList>
    </citation>
    <scope>NUCLEOTIDE SEQUENCE [LARGE SCALE GENOMIC DNA]</scope>
    <source>
        <strain evidence="2 3">LMG 978</strain>
    </source>
</reference>
<name>A0A0R0B327_9GAMM</name>
<accession>A0A0R0B327</accession>